<evidence type="ECO:0000256" key="2">
    <source>
        <dbReference type="ARBA" id="ARBA00022525"/>
    </source>
</evidence>
<comment type="subcellular location">
    <subcellularLocation>
        <location evidence="1">Secreted</location>
    </subcellularLocation>
</comment>
<evidence type="ECO:0000256" key="3">
    <source>
        <dbReference type="ARBA" id="ARBA00022729"/>
    </source>
</evidence>
<keyword evidence="2" id="KW-0964">Secreted</keyword>
<dbReference type="PANTHER" id="PTHR42061">
    <property type="entry name" value="ENDO-CHITOSANASE"/>
    <property type="match status" value="1"/>
</dbReference>
<feature type="chain" id="PRO_5046768333" evidence="8">
    <location>
        <begin position="25"/>
        <end position="281"/>
    </location>
</feature>
<evidence type="ECO:0000256" key="8">
    <source>
        <dbReference type="SAM" id="SignalP"/>
    </source>
</evidence>
<reference evidence="10" key="1">
    <citation type="journal article" date="2019" name="Int. J. Syst. Evol. Microbiol.">
        <title>The Global Catalogue of Microorganisms (GCM) 10K type strain sequencing project: providing services to taxonomists for standard genome sequencing and annotation.</title>
        <authorList>
            <consortium name="The Broad Institute Genomics Platform"/>
            <consortium name="The Broad Institute Genome Sequencing Center for Infectious Disease"/>
            <person name="Wu L."/>
            <person name="Ma J."/>
        </authorList>
    </citation>
    <scope>NUCLEOTIDE SEQUENCE [LARGE SCALE GENOMIC DNA]</scope>
    <source>
        <strain evidence="10">JCM 4524</strain>
    </source>
</reference>
<gene>
    <name evidence="9" type="ORF">GCM10010307_73390</name>
</gene>
<feature type="signal peptide" evidence="8">
    <location>
        <begin position="1"/>
        <end position="24"/>
    </location>
</feature>
<dbReference type="PANTHER" id="PTHR42061:SF6">
    <property type="entry name" value="ENDO-CHITOSANASE"/>
    <property type="match status" value="1"/>
</dbReference>
<evidence type="ECO:0000256" key="1">
    <source>
        <dbReference type="ARBA" id="ARBA00004613"/>
    </source>
</evidence>
<dbReference type="InterPro" id="IPR009939">
    <property type="entry name" value="Chitosanase_fungal"/>
</dbReference>
<evidence type="ECO:0000313" key="10">
    <source>
        <dbReference type="Proteomes" id="UP001500151"/>
    </source>
</evidence>
<evidence type="ECO:0000256" key="5">
    <source>
        <dbReference type="ARBA" id="ARBA00023277"/>
    </source>
</evidence>
<keyword evidence="6" id="KW-0326">Glycosidase</keyword>
<keyword evidence="10" id="KW-1185">Reference proteome</keyword>
<name>A0ABP6E225_9ACTN</name>
<proteinExistence type="predicted"/>
<organism evidence="9 10">
    <name type="scientific">Streptomyces vastus</name>
    <dbReference type="NCBI Taxonomy" id="285451"/>
    <lineage>
        <taxon>Bacteria</taxon>
        <taxon>Bacillati</taxon>
        <taxon>Actinomycetota</taxon>
        <taxon>Actinomycetes</taxon>
        <taxon>Kitasatosporales</taxon>
        <taxon>Streptomycetaceae</taxon>
        <taxon>Streptomyces</taxon>
    </lineage>
</organism>
<comment type="caution">
    <text evidence="9">The sequence shown here is derived from an EMBL/GenBank/DDBJ whole genome shotgun (WGS) entry which is preliminary data.</text>
</comment>
<dbReference type="EMBL" id="BAAASJ010000115">
    <property type="protein sequence ID" value="GAA2658015.1"/>
    <property type="molecule type" value="Genomic_DNA"/>
</dbReference>
<protein>
    <submittedName>
        <fullName evidence="9">Uncharacterized protein</fullName>
    </submittedName>
</protein>
<keyword evidence="5" id="KW-0119">Carbohydrate metabolism</keyword>
<sequence>MRMRTMTLAVAAPAAVLAAGALPADVSDSPIEAQEGMVTEAREGTVAVSDGPIEAQEGTITEAREGTVAVSDGPIEAQEGTITEAREGTVGAAELLAKVESCSRISDSRYSTDEGTSPSVPVCGKKGAVYWKADMDIACDGQVTTRCNRRTDPWFHPGTAFPKSDGRPLNAQTLPYVVVPEPSGIWNYANSGIKGGSVAAVIHDGQVQYAVVGDTGPTNIIGEASYATAEALGINPDPATGGTASGVTYILFTNSRVSPIESRSAAVSLGESLAKRFLRAN</sequence>
<dbReference type="Pfam" id="PF07335">
    <property type="entry name" value="Glyco_hydro_75"/>
    <property type="match status" value="1"/>
</dbReference>
<evidence type="ECO:0000313" key="9">
    <source>
        <dbReference type="EMBL" id="GAA2658015.1"/>
    </source>
</evidence>
<dbReference type="Proteomes" id="UP001500151">
    <property type="component" value="Unassembled WGS sequence"/>
</dbReference>
<evidence type="ECO:0000256" key="6">
    <source>
        <dbReference type="ARBA" id="ARBA00023295"/>
    </source>
</evidence>
<evidence type="ECO:0000256" key="4">
    <source>
        <dbReference type="ARBA" id="ARBA00022801"/>
    </source>
</evidence>
<keyword evidence="4" id="KW-0378">Hydrolase</keyword>
<keyword evidence="7" id="KW-0624">Polysaccharide degradation</keyword>
<accession>A0ABP6E225</accession>
<evidence type="ECO:0000256" key="7">
    <source>
        <dbReference type="ARBA" id="ARBA00023326"/>
    </source>
</evidence>
<keyword evidence="3 8" id="KW-0732">Signal</keyword>